<feature type="signal peptide" evidence="3">
    <location>
        <begin position="1"/>
        <end position="22"/>
    </location>
</feature>
<evidence type="ECO:0000313" key="5">
    <source>
        <dbReference type="Proteomes" id="UP000800038"/>
    </source>
</evidence>
<protein>
    <submittedName>
        <fullName evidence="4">Uncharacterized protein</fullName>
    </submittedName>
</protein>
<reference evidence="4" key="1">
    <citation type="journal article" date="2020" name="Stud. Mycol.">
        <title>101 Dothideomycetes genomes: a test case for predicting lifestyles and emergence of pathogens.</title>
        <authorList>
            <person name="Haridas S."/>
            <person name="Albert R."/>
            <person name="Binder M."/>
            <person name="Bloem J."/>
            <person name="Labutti K."/>
            <person name="Salamov A."/>
            <person name="Andreopoulos B."/>
            <person name="Baker S."/>
            <person name="Barry K."/>
            <person name="Bills G."/>
            <person name="Bluhm B."/>
            <person name="Cannon C."/>
            <person name="Castanera R."/>
            <person name="Culley D."/>
            <person name="Daum C."/>
            <person name="Ezra D."/>
            <person name="Gonzalez J."/>
            <person name="Henrissat B."/>
            <person name="Kuo A."/>
            <person name="Liang C."/>
            <person name="Lipzen A."/>
            <person name="Lutzoni F."/>
            <person name="Magnuson J."/>
            <person name="Mondo S."/>
            <person name="Nolan M."/>
            <person name="Ohm R."/>
            <person name="Pangilinan J."/>
            <person name="Park H.-J."/>
            <person name="Ramirez L."/>
            <person name="Alfaro M."/>
            <person name="Sun H."/>
            <person name="Tritt A."/>
            <person name="Yoshinaga Y."/>
            <person name="Zwiers L.-H."/>
            <person name="Turgeon B."/>
            <person name="Goodwin S."/>
            <person name="Spatafora J."/>
            <person name="Crous P."/>
            <person name="Grigoriev I."/>
        </authorList>
    </citation>
    <scope>NUCLEOTIDE SEQUENCE</scope>
    <source>
        <strain evidence="4">CBS 161.51</strain>
    </source>
</reference>
<gene>
    <name evidence="4" type="ORF">EJ02DRAFT_473102</name>
</gene>
<sequence>MSRSSLVLRSLVIFTQYTTVTPTEYATAAPSVSSTPSLSSMMHGSSFSAGLSSSIPISSAISTFMSHITPTPTMTVTLAATPILSIPRAPVLPTSSLVPAGPKPKFDDTFPILSLTVIIVLAVLLCTVIGHMIYSRCKGNCPNCKDLKRQIAKYQSGDLKRITTDMVKIRAVVNKTASTPVVSADIDLEMGFIGDPASARAAALNTLQANKKPSLWQKAKGKVTGKGKGLARSTDTTENESDEDLFFTVALDTLTPGLRCIPSPPPQVRFPPVEIRSSQPPSPTYSASVYSQSIGINGSRAFTDHTGADIPTVLRGPVRNSIDGPKRYTAMTPC</sequence>
<dbReference type="OrthoDB" id="3798381at2759"/>
<evidence type="ECO:0000313" key="4">
    <source>
        <dbReference type="EMBL" id="KAF1938685.1"/>
    </source>
</evidence>
<dbReference type="AlphaFoldDB" id="A0A6A5SDK0"/>
<keyword evidence="2" id="KW-1133">Transmembrane helix</keyword>
<accession>A0A6A5SDK0</accession>
<keyword evidence="2" id="KW-0812">Transmembrane</keyword>
<feature type="compositionally biased region" description="Polar residues" evidence="1">
    <location>
        <begin position="276"/>
        <end position="286"/>
    </location>
</feature>
<feature type="transmembrane region" description="Helical" evidence="2">
    <location>
        <begin position="112"/>
        <end position="134"/>
    </location>
</feature>
<evidence type="ECO:0000256" key="3">
    <source>
        <dbReference type="SAM" id="SignalP"/>
    </source>
</evidence>
<keyword evidence="2" id="KW-0472">Membrane</keyword>
<evidence type="ECO:0000256" key="2">
    <source>
        <dbReference type="SAM" id="Phobius"/>
    </source>
</evidence>
<proteinExistence type="predicted"/>
<organism evidence="4 5">
    <name type="scientific">Clathrospora elynae</name>
    <dbReference type="NCBI Taxonomy" id="706981"/>
    <lineage>
        <taxon>Eukaryota</taxon>
        <taxon>Fungi</taxon>
        <taxon>Dikarya</taxon>
        <taxon>Ascomycota</taxon>
        <taxon>Pezizomycotina</taxon>
        <taxon>Dothideomycetes</taxon>
        <taxon>Pleosporomycetidae</taxon>
        <taxon>Pleosporales</taxon>
        <taxon>Diademaceae</taxon>
        <taxon>Clathrospora</taxon>
    </lineage>
</organism>
<feature type="region of interest" description="Disordered" evidence="1">
    <location>
        <begin position="263"/>
        <end position="286"/>
    </location>
</feature>
<evidence type="ECO:0000256" key="1">
    <source>
        <dbReference type="SAM" id="MobiDB-lite"/>
    </source>
</evidence>
<feature type="chain" id="PRO_5025631538" evidence="3">
    <location>
        <begin position="23"/>
        <end position="334"/>
    </location>
</feature>
<name>A0A6A5SDK0_9PLEO</name>
<keyword evidence="5" id="KW-1185">Reference proteome</keyword>
<keyword evidence="3" id="KW-0732">Signal</keyword>
<dbReference type="EMBL" id="ML976098">
    <property type="protein sequence ID" value="KAF1938685.1"/>
    <property type="molecule type" value="Genomic_DNA"/>
</dbReference>
<dbReference type="Proteomes" id="UP000800038">
    <property type="component" value="Unassembled WGS sequence"/>
</dbReference>